<dbReference type="GO" id="GO:0004151">
    <property type="term" value="F:dihydroorotase activity"/>
    <property type="evidence" value="ECO:0007669"/>
    <property type="project" value="InterPro"/>
</dbReference>
<evidence type="ECO:0000256" key="1">
    <source>
        <dbReference type="ARBA" id="ARBA00001947"/>
    </source>
</evidence>
<dbReference type="GO" id="GO:0046872">
    <property type="term" value="F:metal ion binding"/>
    <property type="evidence" value="ECO:0007669"/>
    <property type="project" value="UniProtKB-KW"/>
</dbReference>
<evidence type="ECO:0000256" key="5">
    <source>
        <dbReference type="ARBA" id="ARBA00022801"/>
    </source>
</evidence>
<sequence>MKYLLKKAKIVNYDKKPYKGDILIEGNEIKKVGNLNEEIIKPNTVIDLEGLHVFPGIIDMHSHLREPGGYIDINIKTQTEAAVKSGITTVVAMPNTNPVCDKLDIYDRIKQIIKKKAACDVIQVMAGTMDIEGEIITEFDSAGTVKAVSDDGRSVENSRILLNVLKKVKKKNIVYLSHAEDDNLRKDGVINSGKKSNKFDLKPIYNEVEDIRTYRDLSLASIAGSRIHFCHLSTEESLNLVKRFKERNVNVTCEVTPHHLFLSESDIKENIGIYKMNPPLRSDKDRQALIKGIKEGSIDAIATDHAPHPMKNKLKDFNESSFGIIGFETLIPLAIEKLYYKEDIPLQRLAELLSYNPSKILNLDRRGRIEKNALAYLTVVDINDKIEINKSFIKSKTYNTPFLNSKLRGKPLFTVINGKIFDIEKDSWYENK</sequence>
<dbReference type="PANTHER" id="PTHR43668:SF2">
    <property type="entry name" value="ALLANTOINASE"/>
    <property type="match status" value="1"/>
</dbReference>
<evidence type="ECO:0000259" key="7">
    <source>
        <dbReference type="Pfam" id="PF12890"/>
    </source>
</evidence>
<dbReference type="SUPFAM" id="SSF51338">
    <property type="entry name" value="Composite domain of metallo-dependent hydrolases"/>
    <property type="match status" value="1"/>
</dbReference>
<evidence type="ECO:0000256" key="6">
    <source>
        <dbReference type="ARBA" id="ARBA00022975"/>
    </source>
</evidence>
<dbReference type="InterPro" id="IPR002195">
    <property type="entry name" value="Dihydroorotase_CS"/>
</dbReference>
<evidence type="ECO:0000313" key="9">
    <source>
        <dbReference type="Proteomes" id="UP000324143"/>
    </source>
</evidence>
<dbReference type="EMBL" id="VSIX01000032">
    <property type="protein sequence ID" value="TYB31644.1"/>
    <property type="molecule type" value="Genomic_DNA"/>
</dbReference>
<proteinExistence type="inferred from homology"/>
<dbReference type="Proteomes" id="UP000324143">
    <property type="component" value="Unassembled WGS sequence"/>
</dbReference>
<dbReference type="GO" id="GO:0005737">
    <property type="term" value="C:cytoplasm"/>
    <property type="evidence" value="ECO:0007669"/>
    <property type="project" value="TreeGrafter"/>
</dbReference>
<evidence type="ECO:0000256" key="2">
    <source>
        <dbReference type="ARBA" id="ARBA00002368"/>
    </source>
</evidence>
<protein>
    <submittedName>
        <fullName evidence="8">Dihydroorotase</fullName>
    </submittedName>
</protein>
<keyword evidence="5" id="KW-0378">Hydrolase</keyword>
<comment type="function">
    <text evidence="2">Catalyzes the reversible cyclization of carbamoyl aspartate to dihydroorotate.</text>
</comment>
<reference evidence="8" key="1">
    <citation type="submission" date="2019-08" db="EMBL/GenBank/DDBJ databases">
        <title>Genomic characterization of a novel candidate phylum (ARYD3) from a high temperature, high salinity tertiary oil reservoir in north central Oklahoma, USA.</title>
        <authorList>
            <person name="Youssef N.H."/>
            <person name="Yadav A."/>
            <person name="Elshahed M.S."/>
        </authorList>
    </citation>
    <scope>NUCLEOTIDE SEQUENCE [LARGE SCALE GENOMIC DNA]</scope>
    <source>
        <strain evidence="8">ARYD3</strain>
    </source>
</reference>
<dbReference type="Pfam" id="PF12890">
    <property type="entry name" value="DHOase"/>
    <property type="match status" value="1"/>
</dbReference>
<dbReference type="GO" id="GO:0006221">
    <property type="term" value="P:pyrimidine nucleotide biosynthetic process"/>
    <property type="evidence" value="ECO:0007669"/>
    <property type="project" value="UniProtKB-KW"/>
</dbReference>
<dbReference type="PANTHER" id="PTHR43668">
    <property type="entry name" value="ALLANTOINASE"/>
    <property type="match status" value="1"/>
</dbReference>
<accession>A0A5D0MD08</accession>
<keyword evidence="9" id="KW-1185">Reference proteome</keyword>
<dbReference type="InterPro" id="IPR032466">
    <property type="entry name" value="Metal_Hydrolase"/>
</dbReference>
<organism evidence="8 9">
    <name type="scientific">Candidatus Mcinerneyibacterium aminivorans</name>
    <dbReference type="NCBI Taxonomy" id="2703815"/>
    <lineage>
        <taxon>Bacteria</taxon>
        <taxon>Candidatus Macinerneyibacteriota</taxon>
        <taxon>Candidatus Mcinerneyibacteria</taxon>
        <taxon>Candidatus Mcinerneyibacteriales</taxon>
        <taxon>Candidatus Mcinerneyibacteriaceae</taxon>
        <taxon>Candidatus Mcinerneyibacterium</taxon>
    </lineage>
</organism>
<evidence type="ECO:0000313" key="8">
    <source>
        <dbReference type="EMBL" id="TYB31644.1"/>
    </source>
</evidence>
<keyword evidence="6" id="KW-0665">Pyrimidine biosynthesis</keyword>
<comment type="similarity">
    <text evidence="3">Belongs to the metallo-dependent hydrolases superfamily. DHOase family. Class I DHOase subfamily.</text>
</comment>
<dbReference type="GO" id="GO:0004038">
    <property type="term" value="F:allantoinase activity"/>
    <property type="evidence" value="ECO:0007669"/>
    <property type="project" value="TreeGrafter"/>
</dbReference>
<dbReference type="CDD" id="cd01317">
    <property type="entry name" value="DHOase_IIa"/>
    <property type="match status" value="1"/>
</dbReference>
<evidence type="ECO:0000256" key="3">
    <source>
        <dbReference type="ARBA" id="ARBA00010286"/>
    </source>
</evidence>
<dbReference type="InterPro" id="IPR050138">
    <property type="entry name" value="DHOase/Allantoinase_Hydrolase"/>
</dbReference>
<evidence type="ECO:0000256" key="4">
    <source>
        <dbReference type="ARBA" id="ARBA00022723"/>
    </source>
</evidence>
<comment type="cofactor">
    <cofactor evidence="1">
        <name>Zn(2+)</name>
        <dbReference type="ChEBI" id="CHEBI:29105"/>
    </cofactor>
</comment>
<name>A0A5D0MD08_9BACT</name>
<dbReference type="Gene3D" id="2.30.40.10">
    <property type="entry name" value="Urease, subunit C, domain 1"/>
    <property type="match status" value="2"/>
</dbReference>
<keyword evidence="4" id="KW-0479">Metal-binding</keyword>
<dbReference type="InterPro" id="IPR011059">
    <property type="entry name" value="Metal-dep_hydrolase_composite"/>
</dbReference>
<dbReference type="InterPro" id="IPR004722">
    <property type="entry name" value="DHOase"/>
</dbReference>
<feature type="domain" description="Dihydroorotase catalytic" evidence="7">
    <location>
        <begin position="53"/>
        <end position="237"/>
    </location>
</feature>
<dbReference type="Gene3D" id="3.20.20.140">
    <property type="entry name" value="Metal-dependent hydrolases"/>
    <property type="match status" value="1"/>
</dbReference>
<dbReference type="NCBIfam" id="TIGR00857">
    <property type="entry name" value="pyrC_multi"/>
    <property type="match status" value="1"/>
</dbReference>
<dbReference type="InterPro" id="IPR024403">
    <property type="entry name" value="DHOase_cat"/>
</dbReference>
<gene>
    <name evidence="8" type="ORF">FXF47_03335</name>
</gene>
<dbReference type="PROSITE" id="PS00483">
    <property type="entry name" value="DIHYDROOROTASE_2"/>
    <property type="match status" value="1"/>
</dbReference>
<dbReference type="AlphaFoldDB" id="A0A5D0MD08"/>
<comment type="caution">
    <text evidence="8">The sequence shown here is derived from an EMBL/GenBank/DDBJ whole genome shotgun (WGS) entry which is preliminary data.</text>
</comment>
<dbReference type="GO" id="GO:0006145">
    <property type="term" value="P:purine nucleobase catabolic process"/>
    <property type="evidence" value="ECO:0007669"/>
    <property type="project" value="TreeGrafter"/>
</dbReference>
<dbReference type="SUPFAM" id="SSF51556">
    <property type="entry name" value="Metallo-dependent hydrolases"/>
    <property type="match status" value="1"/>
</dbReference>